<evidence type="ECO:0000259" key="3">
    <source>
        <dbReference type="PROSITE" id="PS50977"/>
    </source>
</evidence>
<gene>
    <name evidence="4" type="ORF">GCM10009111_29760</name>
</gene>
<accession>A0ABN1LA20</accession>
<evidence type="ECO:0000256" key="2">
    <source>
        <dbReference type="PROSITE-ProRule" id="PRU00335"/>
    </source>
</evidence>
<protein>
    <recommendedName>
        <fullName evidence="3">HTH tetR-type domain-containing protein</fullName>
    </recommendedName>
</protein>
<evidence type="ECO:0000313" key="5">
    <source>
        <dbReference type="Proteomes" id="UP001500021"/>
    </source>
</evidence>
<comment type="caution">
    <text evidence="4">The sequence shown here is derived from an EMBL/GenBank/DDBJ whole genome shotgun (WGS) entry which is preliminary data.</text>
</comment>
<feature type="domain" description="HTH tetR-type" evidence="3">
    <location>
        <begin position="32"/>
        <end position="92"/>
    </location>
</feature>
<reference evidence="4 5" key="1">
    <citation type="journal article" date="2019" name="Int. J. Syst. Evol. Microbiol.">
        <title>The Global Catalogue of Microorganisms (GCM) 10K type strain sequencing project: providing services to taxonomists for standard genome sequencing and annotation.</title>
        <authorList>
            <consortium name="The Broad Institute Genomics Platform"/>
            <consortium name="The Broad Institute Genome Sequencing Center for Infectious Disease"/>
            <person name="Wu L."/>
            <person name="Ma J."/>
        </authorList>
    </citation>
    <scope>NUCLEOTIDE SEQUENCE [LARGE SCALE GENOMIC DNA]</scope>
    <source>
        <strain evidence="4 5">JCM 15608</strain>
    </source>
</reference>
<dbReference type="InterPro" id="IPR001647">
    <property type="entry name" value="HTH_TetR"/>
</dbReference>
<evidence type="ECO:0000313" key="4">
    <source>
        <dbReference type="EMBL" id="GAA0822026.1"/>
    </source>
</evidence>
<evidence type="ECO:0000256" key="1">
    <source>
        <dbReference type="ARBA" id="ARBA00023125"/>
    </source>
</evidence>
<name>A0ABN1LA20_9GAMM</name>
<dbReference type="EMBL" id="BAAAFA010000011">
    <property type="protein sequence ID" value="GAA0822026.1"/>
    <property type="molecule type" value="Genomic_DNA"/>
</dbReference>
<dbReference type="PROSITE" id="PS50977">
    <property type="entry name" value="HTH_TETR_2"/>
    <property type="match status" value="1"/>
</dbReference>
<sequence>MSKINKALSLTGDENNNIKKSDSSVKRRSKGEKTREKILLATISVLAQKGIKGTTHRAIAAQADLQLSLTTYYFKDIQELVQQAFTLNCQNTSTSSHHLLASSFALIESADKKELRKATAKEALCDELTLNICSQIMKRIEHQAEQLLVEQFMFNEAQVTPALKALVSKHKAALMLPFEHLCQYFNKTDPQLDAQVMFTYIAQLQYNQVTADKVLVLSDIQPAIRKLFAWIMKLK</sequence>
<feature type="DNA-binding region" description="H-T-H motif" evidence="2">
    <location>
        <begin position="55"/>
        <end position="74"/>
    </location>
</feature>
<keyword evidence="5" id="KW-1185">Reference proteome</keyword>
<dbReference type="RefSeq" id="WP_215979489.1">
    <property type="nucleotide sequence ID" value="NZ_BAAAFA010000011.1"/>
</dbReference>
<proteinExistence type="predicted"/>
<dbReference type="Proteomes" id="UP001500021">
    <property type="component" value="Unassembled WGS sequence"/>
</dbReference>
<dbReference type="Pfam" id="PF00440">
    <property type="entry name" value="TetR_N"/>
    <property type="match status" value="1"/>
</dbReference>
<organism evidence="4 5">
    <name type="scientific">Colwellia asteriadis</name>
    <dbReference type="NCBI Taxonomy" id="517723"/>
    <lineage>
        <taxon>Bacteria</taxon>
        <taxon>Pseudomonadati</taxon>
        <taxon>Pseudomonadota</taxon>
        <taxon>Gammaproteobacteria</taxon>
        <taxon>Alteromonadales</taxon>
        <taxon>Colwelliaceae</taxon>
        <taxon>Colwellia</taxon>
    </lineage>
</organism>
<keyword evidence="1 2" id="KW-0238">DNA-binding</keyword>